<gene>
    <name evidence="5" type="ORF">SAMN04488513_103344</name>
</gene>
<dbReference type="InterPro" id="IPR050984">
    <property type="entry name" value="Gfo/Idh/MocA_domain"/>
</dbReference>
<accession>A0A1M6I652</accession>
<dbReference type="GO" id="GO:0000166">
    <property type="term" value="F:nucleotide binding"/>
    <property type="evidence" value="ECO:0007669"/>
    <property type="project" value="InterPro"/>
</dbReference>
<comment type="similarity">
    <text evidence="1">Belongs to the Gfo/Idh/MocA family.</text>
</comment>
<organism evidence="5 6">
    <name type="scientific">Pseudozobellia thermophila</name>
    <dbReference type="NCBI Taxonomy" id="192903"/>
    <lineage>
        <taxon>Bacteria</taxon>
        <taxon>Pseudomonadati</taxon>
        <taxon>Bacteroidota</taxon>
        <taxon>Flavobacteriia</taxon>
        <taxon>Flavobacteriales</taxon>
        <taxon>Flavobacteriaceae</taxon>
        <taxon>Pseudozobellia</taxon>
    </lineage>
</organism>
<dbReference type="InterPro" id="IPR055170">
    <property type="entry name" value="GFO_IDH_MocA-like_dom"/>
</dbReference>
<dbReference type="Gene3D" id="3.40.50.720">
    <property type="entry name" value="NAD(P)-binding Rossmann-like Domain"/>
    <property type="match status" value="1"/>
</dbReference>
<dbReference type="RefSeq" id="WP_072993779.1">
    <property type="nucleotide sequence ID" value="NZ_FQYU01000003.1"/>
</dbReference>
<dbReference type="SUPFAM" id="SSF55347">
    <property type="entry name" value="Glyceraldehyde-3-phosphate dehydrogenase-like, C-terminal domain"/>
    <property type="match status" value="1"/>
</dbReference>
<protein>
    <submittedName>
        <fullName evidence="5">Predicted dehydrogenase</fullName>
    </submittedName>
</protein>
<evidence type="ECO:0000256" key="1">
    <source>
        <dbReference type="ARBA" id="ARBA00010928"/>
    </source>
</evidence>
<dbReference type="EMBL" id="FQYU01000003">
    <property type="protein sequence ID" value="SHJ29927.1"/>
    <property type="molecule type" value="Genomic_DNA"/>
</dbReference>
<name>A0A1M6I652_9FLAO</name>
<dbReference type="GO" id="GO:0016491">
    <property type="term" value="F:oxidoreductase activity"/>
    <property type="evidence" value="ECO:0007669"/>
    <property type="project" value="UniProtKB-KW"/>
</dbReference>
<evidence type="ECO:0000259" key="3">
    <source>
        <dbReference type="Pfam" id="PF01408"/>
    </source>
</evidence>
<keyword evidence="6" id="KW-1185">Reference proteome</keyword>
<dbReference type="OrthoDB" id="9815825at2"/>
<dbReference type="Gene3D" id="3.30.360.10">
    <property type="entry name" value="Dihydrodipicolinate Reductase, domain 2"/>
    <property type="match status" value="1"/>
</dbReference>
<evidence type="ECO:0000313" key="6">
    <source>
        <dbReference type="Proteomes" id="UP000184543"/>
    </source>
</evidence>
<sequence>MGKKIRWGILGTATIAMQEVIPALVKSRFGQVLAIASRDGEKAQRAAAQFGIKKHYGSYQTLLDDREVDAVYIPLPNHLHVKWAVSALRAGKHVLVEKPIALNAQEARSLKEEADKHPHLKVMEAFMYRFHPRWQKVRQLIEEGAIGDLKMVQSSFSFFDDDHRSIVYNRKFGGGSLMDVGCYPVSVARFLFGAEPVKIEADLDNHPEHKVDITAAGIMEFEKGRSIFFSSIQLFENQEAKCFGTQGIIELELPFNPHEDASSKIVVIKENGREEILIEPCNQYLCQVDAFSRAILQQTPLPVDLSDSILNMQALDAIKESDRLGKAVRL</sequence>
<dbReference type="InterPro" id="IPR000683">
    <property type="entry name" value="Gfo/Idh/MocA-like_OxRdtase_N"/>
</dbReference>
<keyword evidence="2" id="KW-0560">Oxidoreductase</keyword>
<dbReference type="SUPFAM" id="SSF51735">
    <property type="entry name" value="NAD(P)-binding Rossmann-fold domains"/>
    <property type="match status" value="1"/>
</dbReference>
<evidence type="ECO:0000259" key="4">
    <source>
        <dbReference type="Pfam" id="PF22725"/>
    </source>
</evidence>
<dbReference type="InterPro" id="IPR036291">
    <property type="entry name" value="NAD(P)-bd_dom_sf"/>
</dbReference>
<feature type="domain" description="Gfo/Idh/MocA-like oxidoreductase N-terminal" evidence="3">
    <location>
        <begin position="5"/>
        <end position="119"/>
    </location>
</feature>
<dbReference type="Proteomes" id="UP000184543">
    <property type="component" value="Unassembled WGS sequence"/>
</dbReference>
<dbReference type="AlphaFoldDB" id="A0A1M6I652"/>
<evidence type="ECO:0000256" key="2">
    <source>
        <dbReference type="ARBA" id="ARBA00023002"/>
    </source>
</evidence>
<evidence type="ECO:0000313" key="5">
    <source>
        <dbReference type="EMBL" id="SHJ29927.1"/>
    </source>
</evidence>
<proteinExistence type="inferred from homology"/>
<dbReference type="Pfam" id="PF22725">
    <property type="entry name" value="GFO_IDH_MocA_C3"/>
    <property type="match status" value="1"/>
</dbReference>
<dbReference type="PANTHER" id="PTHR22604">
    <property type="entry name" value="OXIDOREDUCTASES"/>
    <property type="match status" value="1"/>
</dbReference>
<dbReference type="PANTHER" id="PTHR22604:SF105">
    <property type="entry name" value="TRANS-1,2-DIHYDROBENZENE-1,2-DIOL DEHYDROGENASE"/>
    <property type="match status" value="1"/>
</dbReference>
<reference evidence="6" key="1">
    <citation type="submission" date="2016-11" db="EMBL/GenBank/DDBJ databases">
        <authorList>
            <person name="Varghese N."/>
            <person name="Submissions S."/>
        </authorList>
    </citation>
    <scope>NUCLEOTIDE SEQUENCE [LARGE SCALE GENOMIC DNA]</scope>
    <source>
        <strain evidence="6">DSM 19858</strain>
    </source>
</reference>
<feature type="domain" description="GFO/IDH/MocA-like oxidoreductase" evidence="4">
    <location>
        <begin position="134"/>
        <end position="249"/>
    </location>
</feature>
<dbReference type="Pfam" id="PF01408">
    <property type="entry name" value="GFO_IDH_MocA"/>
    <property type="match status" value="1"/>
</dbReference>
<dbReference type="STRING" id="192903.SAMN04488513_103344"/>